<reference evidence="3" key="1">
    <citation type="journal article" date="2019" name="Int. J. Syst. Evol. Microbiol.">
        <title>The Global Catalogue of Microorganisms (GCM) 10K type strain sequencing project: providing services to taxonomists for standard genome sequencing and annotation.</title>
        <authorList>
            <consortium name="The Broad Institute Genomics Platform"/>
            <consortium name="The Broad Institute Genome Sequencing Center for Infectious Disease"/>
            <person name="Wu L."/>
            <person name="Ma J."/>
        </authorList>
    </citation>
    <scope>NUCLEOTIDE SEQUENCE [LARGE SCALE GENOMIC DNA]</scope>
    <source>
        <strain evidence="3">JCM 32148</strain>
    </source>
</reference>
<evidence type="ECO:0000313" key="2">
    <source>
        <dbReference type="EMBL" id="MFD0783900.1"/>
    </source>
</evidence>
<keyword evidence="3" id="KW-1185">Reference proteome</keyword>
<dbReference type="EMBL" id="JBHTHM010000258">
    <property type="protein sequence ID" value="MFD0783900.1"/>
    <property type="molecule type" value="Genomic_DNA"/>
</dbReference>
<keyword evidence="1" id="KW-0472">Membrane</keyword>
<feature type="transmembrane region" description="Helical" evidence="1">
    <location>
        <begin position="52"/>
        <end position="74"/>
    </location>
</feature>
<feature type="transmembrane region" description="Helical" evidence="1">
    <location>
        <begin position="7"/>
        <end position="32"/>
    </location>
</feature>
<feature type="non-terminal residue" evidence="2">
    <location>
        <position position="99"/>
    </location>
</feature>
<sequence>MTSRPVVPAVVTSVLCTAAVPIVFAGAGVWVPEVPSSAAVRQWIAEPMGPDLIMVLAGGGVLVLWLLLATAVLMRAYTALARRLRATPAFRLPGPVQGL</sequence>
<proteinExistence type="predicted"/>
<evidence type="ECO:0000313" key="3">
    <source>
        <dbReference type="Proteomes" id="UP001597053"/>
    </source>
</evidence>
<evidence type="ECO:0000256" key="1">
    <source>
        <dbReference type="SAM" id="Phobius"/>
    </source>
</evidence>
<keyword evidence="1" id="KW-0812">Transmembrane</keyword>
<protein>
    <submittedName>
        <fullName evidence="2">Uncharacterized protein</fullName>
    </submittedName>
</protein>
<dbReference type="Proteomes" id="UP001597053">
    <property type="component" value="Unassembled WGS sequence"/>
</dbReference>
<organism evidence="2 3">
    <name type="scientific">Micromonospora azadirachtae</name>
    <dbReference type="NCBI Taxonomy" id="1970735"/>
    <lineage>
        <taxon>Bacteria</taxon>
        <taxon>Bacillati</taxon>
        <taxon>Actinomycetota</taxon>
        <taxon>Actinomycetes</taxon>
        <taxon>Micromonosporales</taxon>
        <taxon>Micromonosporaceae</taxon>
        <taxon>Micromonospora</taxon>
    </lineage>
</organism>
<keyword evidence="1" id="KW-1133">Transmembrane helix</keyword>
<comment type="caution">
    <text evidence="2">The sequence shown here is derived from an EMBL/GenBank/DDBJ whole genome shotgun (WGS) entry which is preliminary data.</text>
</comment>
<gene>
    <name evidence="2" type="ORF">ACFQZ8_08230</name>
</gene>
<accession>A0ABW2ZZ02</accession>
<name>A0ABW2ZZ02_9ACTN</name>